<accession>A0A2A2K4P8</accession>
<feature type="compositionally biased region" description="Gly residues" evidence="1">
    <location>
        <begin position="278"/>
        <end position="288"/>
    </location>
</feature>
<reference evidence="2 3" key="1">
    <citation type="journal article" date="2017" name="Curr. Biol.">
        <title>Genome architecture and evolution of a unichromosomal asexual nematode.</title>
        <authorList>
            <person name="Fradin H."/>
            <person name="Zegar C."/>
            <person name="Gutwein M."/>
            <person name="Lucas J."/>
            <person name="Kovtun M."/>
            <person name="Corcoran D."/>
            <person name="Baugh L.R."/>
            <person name="Kiontke K."/>
            <person name="Gunsalus K."/>
            <person name="Fitch D.H."/>
            <person name="Piano F."/>
        </authorList>
    </citation>
    <scope>NUCLEOTIDE SEQUENCE [LARGE SCALE GENOMIC DNA]</scope>
    <source>
        <strain evidence="2">PF1309</strain>
    </source>
</reference>
<dbReference type="EMBL" id="LIAE01009647">
    <property type="protein sequence ID" value="PAV68966.1"/>
    <property type="molecule type" value="Genomic_DNA"/>
</dbReference>
<sequence>MRSRRRGQRRGGQPGPLRRVATAAGVAAAGATGTRRTDGADVAEQILEEAALLAQRRRRLAVRIDAGDLIDAGARHRLDRAVGIEVEVPAVARDVIPVLRPELAGDRRPAEHLRHRCAVVDARLHRIHQIGVDDIALVRPQRRAGAGTQDTGHSRDQTHAGTGAGAETGNGYAHHNLQRRLSRPWRAQDRLHRPPIASICEERQGFKRQCRGAWQGGWAHSGLVGTIVRRATGSGAAAVQCGGDARAGGALVSGRRRARHGRWPVRHDRGGADDGAAAAGGGAGGGDAVGAPDRTLRRRYGRATPADGHGRPGRRQACRQDDEHARRAARRLSRRAGGGGPDAGAGPQPVPRRGPCARGRGPCGTEPCRLPHRARRDAARPPDRRRPAMTPEFSRPERLDAIGAGDRAVHIHADADERAALARRFDLIAVDRLEAELTLRREAAGIAVRGRVTGAVTQACSVTGVPLAATIDEPVALLFVERLDGQDEVELDAGALDTVEIEGGGIDLGEVAAETLALSLDPFPRSPDAADALKAAGVISEEEAGPFGALKDLKAKLAGG</sequence>
<evidence type="ECO:0000313" key="2">
    <source>
        <dbReference type="EMBL" id="PAV68966.1"/>
    </source>
</evidence>
<evidence type="ECO:0000313" key="3">
    <source>
        <dbReference type="Proteomes" id="UP000218231"/>
    </source>
</evidence>
<dbReference type="InterPro" id="IPR003772">
    <property type="entry name" value="YceD"/>
</dbReference>
<name>A0A2A2K4P8_9BILA</name>
<protein>
    <recommendedName>
        <fullName evidence="4">DUF177 domain-containing protein</fullName>
    </recommendedName>
</protein>
<gene>
    <name evidence="2" type="ORF">WR25_27116</name>
</gene>
<dbReference type="Proteomes" id="UP000218231">
    <property type="component" value="Unassembled WGS sequence"/>
</dbReference>
<feature type="region of interest" description="Disordered" evidence="1">
    <location>
        <begin position="252"/>
        <end position="398"/>
    </location>
</feature>
<evidence type="ECO:0008006" key="4">
    <source>
        <dbReference type="Google" id="ProtNLM"/>
    </source>
</evidence>
<comment type="caution">
    <text evidence="2">The sequence shown here is derived from an EMBL/GenBank/DDBJ whole genome shotgun (WGS) entry which is preliminary data.</text>
</comment>
<feature type="compositionally biased region" description="Low complexity" evidence="1">
    <location>
        <begin position="344"/>
        <end position="364"/>
    </location>
</feature>
<organism evidence="2 3">
    <name type="scientific">Diploscapter pachys</name>
    <dbReference type="NCBI Taxonomy" id="2018661"/>
    <lineage>
        <taxon>Eukaryota</taxon>
        <taxon>Metazoa</taxon>
        <taxon>Ecdysozoa</taxon>
        <taxon>Nematoda</taxon>
        <taxon>Chromadorea</taxon>
        <taxon>Rhabditida</taxon>
        <taxon>Rhabditina</taxon>
        <taxon>Rhabditomorpha</taxon>
        <taxon>Rhabditoidea</taxon>
        <taxon>Rhabditidae</taxon>
        <taxon>Diploscapter</taxon>
    </lineage>
</organism>
<evidence type="ECO:0000256" key="1">
    <source>
        <dbReference type="SAM" id="MobiDB-lite"/>
    </source>
</evidence>
<dbReference type="Pfam" id="PF02620">
    <property type="entry name" value="YceD"/>
    <property type="match status" value="1"/>
</dbReference>
<dbReference type="AlphaFoldDB" id="A0A2A2K4P8"/>
<keyword evidence="3" id="KW-1185">Reference proteome</keyword>
<feature type="region of interest" description="Disordered" evidence="1">
    <location>
        <begin position="143"/>
        <end position="171"/>
    </location>
</feature>
<feature type="compositionally biased region" description="Basic residues" evidence="1">
    <location>
        <begin position="254"/>
        <end position="264"/>
    </location>
</feature>
<feature type="compositionally biased region" description="Basic and acidic residues" evidence="1">
    <location>
        <begin position="376"/>
        <end position="386"/>
    </location>
</feature>
<proteinExistence type="predicted"/>